<dbReference type="AlphaFoldDB" id="A0A6U2FLH5"/>
<name>A0A6U2FLH5_9CHLO</name>
<reference evidence="1" key="1">
    <citation type="submission" date="2021-01" db="EMBL/GenBank/DDBJ databases">
        <authorList>
            <person name="Corre E."/>
            <person name="Pelletier E."/>
            <person name="Niang G."/>
            <person name="Scheremetjew M."/>
            <person name="Finn R."/>
            <person name="Kale V."/>
            <person name="Holt S."/>
            <person name="Cochrane G."/>
            <person name="Meng A."/>
            <person name="Brown T."/>
            <person name="Cohen L."/>
        </authorList>
    </citation>
    <scope>NUCLEOTIDE SEQUENCE</scope>
    <source>
        <strain evidence="1">CCMP219</strain>
    </source>
</reference>
<gene>
    <name evidence="1" type="ORF">CEUR00632_LOCUS9912</name>
    <name evidence="2" type="ORF">CEUR00632_LOCUS9914</name>
</gene>
<accession>A0A6U2FLH5</accession>
<sequence>MQLLTHLVMQMAQQGAQTMQRAMQPTMQASMQPTVQPAMQPPCRLPCTRCMVILGKCGQQICNSSCTAAVVKLIYPVHAVSNLRQILRQILYLTSFFLKVCTPQHTR</sequence>
<evidence type="ECO:0000313" key="2">
    <source>
        <dbReference type="EMBL" id="CAD8289875.1"/>
    </source>
</evidence>
<evidence type="ECO:0000313" key="1">
    <source>
        <dbReference type="EMBL" id="CAD8289873.1"/>
    </source>
</evidence>
<dbReference type="EMBL" id="HBEC01021471">
    <property type="protein sequence ID" value="CAD8289875.1"/>
    <property type="molecule type" value="Transcribed_RNA"/>
</dbReference>
<protein>
    <submittedName>
        <fullName evidence="1">Uncharacterized protein</fullName>
    </submittedName>
</protein>
<proteinExistence type="predicted"/>
<organism evidence="1">
    <name type="scientific">Chlamydomonas euryale</name>
    <dbReference type="NCBI Taxonomy" id="1486919"/>
    <lineage>
        <taxon>Eukaryota</taxon>
        <taxon>Viridiplantae</taxon>
        <taxon>Chlorophyta</taxon>
        <taxon>core chlorophytes</taxon>
        <taxon>Chlorophyceae</taxon>
        <taxon>CS clade</taxon>
        <taxon>Chlamydomonadales</taxon>
        <taxon>Chlamydomonadaceae</taxon>
        <taxon>Chlamydomonas</taxon>
    </lineage>
</organism>
<dbReference type="EMBL" id="HBEC01021469">
    <property type="protein sequence ID" value="CAD8289873.1"/>
    <property type="molecule type" value="Transcribed_RNA"/>
</dbReference>